<sequence length="96" mass="10700">MPPCCLRYGFKASPKVVHCLRLGDEMYTLANVLPTCSILLLADYSSHTPGRLNMAHFHTAVLWAAVFQPGPNLPEVFTTFPPEKLDATSSRNEPIW</sequence>
<proteinExistence type="predicted"/>
<evidence type="ECO:0000313" key="1">
    <source>
        <dbReference type="EMBL" id="VEL15493.1"/>
    </source>
</evidence>
<organism evidence="1 2">
    <name type="scientific">Protopolystoma xenopodis</name>
    <dbReference type="NCBI Taxonomy" id="117903"/>
    <lineage>
        <taxon>Eukaryota</taxon>
        <taxon>Metazoa</taxon>
        <taxon>Spiralia</taxon>
        <taxon>Lophotrochozoa</taxon>
        <taxon>Platyhelminthes</taxon>
        <taxon>Monogenea</taxon>
        <taxon>Polyopisthocotylea</taxon>
        <taxon>Polystomatidea</taxon>
        <taxon>Polystomatidae</taxon>
        <taxon>Protopolystoma</taxon>
    </lineage>
</organism>
<name>A0A448WMQ4_9PLAT</name>
<dbReference type="EMBL" id="CAAALY010024780">
    <property type="protein sequence ID" value="VEL15493.1"/>
    <property type="molecule type" value="Genomic_DNA"/>
</dbReference>
<dbReference type="Proteomes" id="UP000784294">
    <property type="component" value="Unassembled WGS sequence"/>
</dbReference>
<reference evidence="1" key="1">
    <citation type="submission" date="2018-11" db="EMBL/GenBank/DDBJ databases">
        <authorList>
            <consortium name="Pathogen Informatics"/>
        </authorList>
    </citation>
    <scope>NUCLEOTIDE SEQUENCE</scope>
</reference>
<protein>
    <submittedName>
        <fullName evidence="1">Uncharacterized protein</fullName>
    </submittedName>
</protein>
<gene>
    <name evidence="1" type="ORF">PXEA_LOCUS8933</name>
</gene>
<keyword evidence="2" id="KW-1185">Reference proteome</keyword>
<evidence type="ECO:0000313" key="2">
    <source>
        <dbReference type="Proteomes" id="UP000784294"/>
    </source>
</evidence>
<dbReference type="AlphaFoldDB" id="A0A448WMQ4"/>
<comment type="caution">
    <text evidence="1">The sequence shown here is derived from an EMBL/GenBank/DDBJ whole genome shotgun (WGS) entry which is preliminary data.</text>
</comment>
<accession>A0A448WMQ4</accession>